<evidence type="ECO:0000256" key="1">
    <source>
        <dbReference type="SAM" id="Coils"/>
    </source>
</evidence>
<dbReference type="Gene3D" id="3.10.620.30">
    <property type="match status" value="1"/>
</dbReference>
<feature type="domain" description="Transglutaminase-like" evidence="3">
    <location>
        <begin position="321"/>
        <end position="437"/>
    </location>
</feature>
<organism evidence="4 5">
    <name type="scientific">Comamonas sediminis</name>
    <dbReference type="NCBI Taxonomy" id="1783360"/>
    <lineage>
        <taxon>Bacteria</taxon>
        <taxon>Pseudomonadati</taxon>
        <taxon>Pseudomonadota</taxon>
        <taxon>Betaproteobacteria</taxon>
        <taxon>Burkholderiales</taxon>
        <taxon>Comamonadaceae</taxon>
        <taxon>Comamonas</taxon>
    </lineage>
</organism>
<gene>
    <name evidence="4" type="ORF">AB7A72_13335</name>
</gene>
<evidence type="ECO:0000256" key="2">
    <source>
        <dbReference type="SAM" id="Phobius"/>
    </source>
</evidence>
<dbReference type="EMBL" id="JBGBDC010000005">
    <property type="protein sequence ID" value="MEY2251994.1"/>
    <property type="molecule type" value="Genomic_DNA"/>
</dbReference>
<dbReference type="RefSeq" id="WP_369460250.1">
    <property type="nucleotide sequence ID" value="NZ_JBGBDC010000005.1"/>
</dbReference>
<sequence>MAIVNANSQMAAAAGDEATEAVMRGFKKIMRPVAHVVAAAHIALALQPLSAIAQEKAEQTYSPLAQSQMQRLHDWDAKLKAANYQAQKNDQAGPQRLQYLIQQASEQTQDLLVQQSLVLPQQKKAGPAPIYNAKTTPASLRDTLAAIQDESGTAREDLQNMRAELVHKGLSAEMLARHDAAVAEFEQRVQRLDALAARLVGNNGGLASKSAVAVNRSDLQTLGAFLAENAHHPAVNTSKDLPWHASQPYKKAPAQTRQEWNLRLGIGAPGLAKVTQVTNVGGVQFTTLPSAEEALSNADLAETEEVILTDAIKAKAVELQKDPVAIQNWVKNHIEWLPSWGSMQNADSVLQSGKGNSLDIASLTIALLRASGIPARYQFGTIELPVDRAKNLIGNFDDASSAQNMLGQGGIANVGVVSSGVIQKIKMEHVWVSAYINYAASKGSVQGGTDVSPPQHNNTNAYINAWIPLDASYKQYNYGAGVDFKDFSGISQAEALALAGNGSEANNAEGWVAKADFASLQNFLDDNSAKIQAHIKANLSDLSEDSIMGKKIIKESAPATLSGQLPYVVVTESSAVAQIPDSQKWSVSIKLFESAMDKSFGEASYTQKILLSNIGSNKISSIGVPASAADAELLQTYAAQNAESLPVYLVNQKTKLLLNDQELFTSGSRRMGSEQWWGFDIYSPTLGSGQKNFSVDSAVGDAIVFGVSSVGVTEKIVKARYHSTNPNTFTENLHHLNLGYFLRADVSDKVLAKLNGFAYLRLPSVGMFSNPLEVTYSWGVPRIGAYKAYSIDIPRITHAISKNKGVFSNQAFVNMNMMMGMKNSSLEGSVIDEVFQWPSGLGVAAAQVLSQANKNGQKIYSITSDNLSTFLSSSGLNTTLKQQIANYASYGYIVYAPQNKVSSTYWDAEAYVAIDPQTGSGAYIIGTGANGGEGMTCETKSEPLARAIELIVTTLIILAMIAMLIALGYLVAGVLGGIVVGGGSAVAQVMAAFGVTALVFSGSAYAGKNSCPNDNKCHRGTIQAQGLDIPGNGNTKSLAWAQPMPFTVVQGLNMLEGVQNLLTPAELSSRVVYFSQAAAWISARPPAGVCAGPTFSFGPNPADKDHVKKQIRVDIKVYAGEAFSN</sequence>
<comment type="caution">
    <text evidence="4">The sequence shown here is derived from an EMBL/GenBank/DDBJ whole genome shotgun (WGS) entry which is preliminary data.</text>
</comment>
<evidence type="ECO:0000259" key="3">
    <source>
        <dbReference type="Pfam" id="PF01841"/>
    </source>
</evidence>
<keyword evidence="2" id="KW-0812">Transmembrane</keyword>
<keyword evidence="2" id="KW-1133">Transmembrane helix</keyword>
<dbReference type="Proteomes" id="UP001562178">
    <property type="component" value="Unassembled WGS sequence"/>
</dbReference>
<keyword evidence="5" id="KW-1185">Reference proteome</keyword>
<reference evidence="4 5" key="1">
    <citation type="journal article" date="2016" name="Int. J. Syst. Evol. Microbiol.">
        <title>Description of Comamonas sediminis sp. nov., isolated from lagoon sediments.</title>
        <authorList>
            <person name="Subhash Y."/>
            <person name="Bang J.J."/>
            <person name="You T.H."/>
            <person name="Lee S.S."/>
        </authorList>
    </citation>
    <scope>NUCLEOTIDE SEQUENCE [LARGE SCALE GENOMIC DNA]</scope>
    <source>
        <strain evidence="4 5">JCM 31169</strain>
    </source>
</reference>
<feature type="coiled-coil region" evidence="1">
    <location>
        <begin position="144"/>
        <end position="195"/>
    </location>
</feature>
<feature type="transmembrane region" description="Helical" evidence="2">
    <location>
        <begin position="950"/>
        <end position="972"/>
    </location>
</feature>
<feature type="transmembrane region" description="Helical" evidence="2">
    <location>
        <begin position="978"/>
        <end position="1000"/>
    </location>
</feature>
<dbReference type="Pfam" id="PF01841">
    <property type="entry name" value="Transglut_core"/>
    <property type="match status" value="1"/>
</dbReference>
<dbReference type="SUPFAM" id="SSF54001">
    <property type="entry name" value="Cysteine proteinases"/>
    <property type="match status" value="1"/>
</dbReference>
<keyword evidence="1" id="KW-0175">Coiled coil</keyword>
<accession>A0ABV4B3A9</accession>
<evidence type="ECO:0000313" key="5">
    <source>
        <dbReference type="Proteomes" id="UP001562178"/>
    </source>
</evidence>
<protein>
    <submittedName>
        <fullName evidence="4">Transglutaminase family protein</fullName>
    </submittedName>
</protein>
<dbReference type="InterPro" id="IPR002931">
    <property type="entry name" value="Transglutaminase-like"/>
</dbReference>
<proteinExistence type="predicted"/>
<keyword evidence="2" id="KW-0472">Membrane</keyword>
<name>A0ABV4B3A9_9BURK</name>
<evidence type="ECO:0000313" key="4">
    <source>
        <dbReference type="EMBL" id="MEY2251994.1"/>
    </source>
</evidence>
<dbReference type="InterPro" id="IPR038765">
    <property type="entry name" value="Papain-like_cys_pep_sf"/>
</dbReference>